<dbReference type="STRING" id="592015.HMPREF1705_02719"/>
<dbReference type="OrthoDB" id="280278at2"/>
<feature type="domain" description="Dinitrogenase iron-molybdenum cofactor biosynthesis" evidence="1">
    <location>
        <begin position="9"/>
        <end position="97"/>
    </location>
</feature>
<dbReference type="EMBL" id="ACJX03000001">
    <property type="protein sequence ID" value="KRT35488.1"/>
    <property type="molecule type" value="Genomic_DNA"/>
</dbReference>
<evidence type="ECO:0000313" key="3">
    <source>
        <dbReference type="Proteomes" id="UP000005273"/>
    </source>
</evidence>
<dbReference type="InterPro" id="IPR033913">
    <property type="entry name" value="MTH1175_dom"/>
</dbReference>
<comment type="caution">
    <text evidence="2">The sequence shown here is derived from an EMBL/GenBank/DDBJ whole genome shotgun (WGS) entry which is preliminary data.</text>
</comment>
<protein>
    <submittedName>
        <fullName evidence="2">Dinitrogenase iron-molybdenum cofactor</fullName>
    </submittedName>
</protein>
<keyword evidence="3" id="KW-1185">Reference proteome</keyword>
<accession>A0A0T5XAW7</accession>
<dbReference type="eggNOG" id="COG1433">
    <property type="taxonomic scope" value="Bacteria"/>
</dbReference>
<dbReference type="Proteomes" id="UP000005273">
    <property type="component" value="Unassembled WGS sequence"/>
</dbReference>
<dbReference type="RefSeq" id="WP_057940758.1">
    <property type="nucleotide sequence ID" value="NZ_ACJX03000001.1"/>
</dbReference>
<proteinExistence type="predicted"/>
<sequence>MKVMIASDRGVVCPHFGHAPEFRLVEIDGSKVVKEKIYTNPGHAPGVLPRWMKDLDVDIVIAGDMGPRARDLFASFGITVQTCDPMSVDSALEAFIKGNLSGSSNTCHHGEEHGAGAACNGHHEALEELQGQ</sequence>
<dbReference type="Pfam" id="PF02579">
    <property type="entry name" value="Nitro_FeMo-Co"/>
    <property type="match status" value="1"/>
</dbReference>
<dbReference type="CDD" id="cd00851">
    <property type="entry name" value="MTH1175"/>
    <property type="match status" value="1"/>
</dbReference>
<organism evidence="2 3">
    <name type="scientific">Acetomicrobium hydrogeniformans ATCC BAA-1850</name>
    <dbReference type="NCBI Taxonomy" id="592015"/>
    <lineage>
        <taxon>Bacteria</taxon>
        <taxon>Thermotogati</taxon>
        <taxon>Synergistota</taxon>
        <taxon>Synergistia</taxon>
        <taxon>Synergistales</taxon>
        <taxon>Acetomicrobiaceae</taxon>
        <taxon>Acetomicrobium</taxon>
    </lineage>
</organism>
<gene>
    <name evidence="2" type="ORF">HMPREF1705_02719</name>
</gene>
<dbReference type="AlphaFoldDB" id="A0A0T5XAW7"/>
<dbReference type="InterPro" id="IPR003731">
    <property type="entry name" value="Di-Nase_FeMo-co_biosynth"/>
</dbReference>
<evidence type="ECO:0000313" key="2">
    <source>
        <dbReference type="EMBL" id="KRT35488.1"/>
    </source>
</evidence>
<dbReference type="Gene3D" id="3.30.420.130">
    <property type="entry name" value="Dinitrogenase iron-molybdenum cofactor biosynthesis domain"/>
    <property type="match status" value="1"/>
</dbReference>
<dbReference type="PANTHER" id="PTHR42983">
    <property type="entry name" value="DINITROGENASE IRON-MOLYBDENUM COFACTOR PROTEIN-RELATED"/>
    <property type="match status" value="1"/>
</dbReference>
<dbReference type="PANTHER" id="PTHR42983:SF1">
    <property type="entry name" value="IRON-MOLYBDENUM PROTEIN"/>
    <property type="match status" value="1"/>
</dbReference>
<reference evidence="3" key="1">
    <citation type="submission" date="2012-09" db="EMBL/GenBank/DDBJ databases">
        <authorList>
            <person name="Weinstock G."/>
            <person name="Sodergren E."/>
            <person name="Clifton S."/>
            <person name="Fulton L."/>
            <person name="Fulton B."/>
            <person name="Courtney L."/>
            <person name="Fronick C."/>
            <person name="Harrison M."/>
            <person name="Strong C."/>
            <person name="Farmer C."/>
            <person name="Delehaunty K."/>
            <person name="Markovic C."/>
            <person name="Hall O."/>
            <person name="Minx P."/>
            <person name="Tomlinson C."/>
            <person name="Mitreva M."/>
            <person name="Nelson J."/>
            <person name="Hou S."/>
            <person name="Wollam A."/>
            <person name="Pepin K.H."/>
            <person name="Johnson M."/>
            <person name="Bhonagiri V."/>
            <person name="Nash W.E."/>
            <person name="Suruliraj S."/>
            <person name="Warren W."/>
            <person name="Chinwalla A."/>
            <person name="Mardis E.R."/>
            <person name="Wilson R.K."/>
        </authorList>
    </citation>
    <scope>NUCLEOTIDE SEQUENCE [LARGE SCALE GENOMIC DNA]</scope>
    <source>
        <strain evidence="3">OS1</strain>
    </source>
</reference>
<name>A0A0T5XAW7_9BACT</name>
<evidence type="ECO:0000259" key="1">
    <source>
        <dbReference type="Pfam" id="PF02579"/>
    </source>
</evidence>
<dbReference type="SUPFAM" id="SSF53146">
    <property type="entry name" value="Nitrogenase accessory factor-like"/>
    <property type="match status" value="1"/>
</dbReference>
<dbReference type="InterPro" id="IPR036105">
    <property type="entry name" value="DiNase_FeMo-co_biosyn_sf"/>
</dbReference>